<keyword evidence="11" id="KW-1185">Reference proteome</keyword>
<dbReference type="PROSITE" id="PS50206">
    <property type="entry name" value="RHODANESE_3"/>
    <property type="match status" value="1"/>
</dbReference>
<evidence type="ECO:0000259" key="9">
    <source>
        <dbReference type="PROSITE" id="PS50206"/>
    </source>
</evidence>
<keyword evidence="5" id="KW-0904">Protein phosphatase</keyword>
<dbReference type="PANTHER" id="PTHR10828">
    <property type="entry name" value="M-PHASE INDUCER PHOSPHATASE DUAL SPECIFICITY PHOSPHATASE CDC25"/>
    <property type="match status" value="1"/>
</dbReference>
<comment type="caution">
    <text evidence="10">The sequence shown here is derived from an EMBL/GenBank/DDBJ whole genome shotgun (WGS) entry which is preliminary data.</text>
</comment>
<dbReference type="GO" id="GO:0110032">
    <property type="term" value="P:positive regulation of G2/MI transition of meiotic cell cycle"/>
    <property type="evidence" value="ECO:0007669"/>
    <property type="project" value="TreeGrafter"/>
</dbReference>
<evidence type="ECO:0000256" key="3">
    <source>
        <dbReference type="ARBA" id="ARBA00022618"/>
    </source>
</evidence>
<dbReference type="CDD" id="cd01530">
    <property type="entry name" value="Cdc25"/>
    <property type="match status" value="1"/>
</dbReference>
<dbReference type="GO" id="GO:0010971">
    <property type="term" value="P:positive regulation of G2/M transition of mitotic cell cycle"/>
    <property type="evidence" value="ECO:0007669"/>
    <property type="project" value="TreeGrafter"/>
</dbReference>
<proteinExistence type="inferred from homology"/>
<dbReference type="SMART" id="SM00450">
    <property type="entry name" value="RHOD"/>
    <property type="match status" value="1"/>
</dbReference>
<dbReference type="Proteomes" id="UP001378592">
    <property type="component" value="Unassembled WGS sequence"/>
</dbReference>
<evidence type="ECO:0000313" key="10">
    <source>
        <dbReference type="EMBL" id="KAK7867163.1"/>
    </source>
</evidence>
<dbReference type="GO" id="GO:0051301">
    <property type="term" value="P:cell division"/>
    <property type="evidence" value="ECO:0007669"/>
    <property type="project" value="UniProtKB-KW"/>
</dbReference>
<feature type="region of interest" description="Disordered" evidence="8">
    <location>
        <begin position="120"/>
        <end position="167"/>
    </location>
</feature>
<dbReference type="EMBL" id="JAZDUA010000125">
    <property type="protein sequence ID" value="KAK7867163.1"/>
    <property type="molecule type" value="Genomic_DNA"/>
</dbReference>
<evidence type="ECO:0000256" key="2">
    <source>
        <dbReference type="ARBA" id="ARBA00013064"/>
    </source>
</evidence>
<feature type="region of interest" description="Disordered" evidence="8">
    <location>
        <begin position="223"/>
        <end position="265"/>
    </location>
</feature>
<dbReference type="GO" id="GO:0005737">
    <property type="term" value="C:cytoplasm"/>
    <property type="evidence" value="ECO:0007669"/>
    <property type="project" value="TreeGrafter"/>
</dbReference>
<dbReference type="InterPro" id="IPR000751">
    <property type="entry name" value="MPI_Phosphatase"/>
</dbReference>
<feature type="compositionally biased region" description="Low complexity" evidence="8">
    <location>
        <begin position="155"/>
        <end position="167"/>
    </location>
</feature>
<dbReference type="Pfam" id="PF00581">
    <property type="entry name" value="Rhodanese"/>
    <property type="match status" value="1"/>
</dbReference>
<dbReference type="GO" id="GO:0032502">
    <property type="term" value="P:developmental process"/>
    <property type="evidence" value="ECO:0007669"/>
    <property type="project" value="UniProtKB-ARBA"/>
</dbReference>
<dbReference type="GO" id="GO:0004725">
    <property type="term" value="F:protein tyrosine phosphatase activity"/>
    <property type="evidence" value="ECO:0007669"/>
    <property type="project" value="UniProtKB-EC"/>
</dbReference>
<dbReference type="PANTHER" id="PTHR10828:SF76">
    <property type="entry name" value="M-PHASE INDUCER PHOSPHATASE"/>
    <property type="match status" value="1"/>
</dbReference>
<dbReference type="InterPro" id="IPR036873">
    <property type="entry name" value="Rhodanese-like_dom_sf"/>
</dbReference>
<comment type="catalytic activity">
    <reaction evidence="7">
        <text>O-phospho-L-tyrosyl-[protein] + H2O = L-tyrosyl-[protein] + phosphate</text>
        <dbReference type="Rhea" id="RHEA:10684"/>
        <dbReference type="Rhea" id="RHEA-COMP:10136"/>
        <dbReference type="Rhea" id="RHEA-COMP:20101"/>
        <dbReference type="ChEBI" id="CHEBI:15377"/>
        <dbReference type="ChEBI" id="CHEBI:43474"/>
        <dbReference type="ChEBI" id="CHEBI:46858"/>
        <dbReference type="ChEBI" id="CHEBI:61978"/>
        <dbReference type="EC" id="3.1.3.48"/>
    </reaction>
</comment>
<dbReference type="GO" id="GO:0005634">
    <property type="term" value="C:nucleus"/>
    <property type="evidence" value="ECO:0007669"/>
    <property type="project" value="TreeGrafter"/>
</dbReference>
<dbReference type="AlphaFoldDB" id="A0AAN9Z3W2"/>
<keyword evidence="6" id="KW-0131">Cell cycle</keyword>
<protein>
    <recommendedName>
        <fullName evidence="2">protein-tyrosine-phosphatase</fullName>
        <ecNumber evidence="2">3.1.3.48</ecNumber>
    </recommendedName>
</protein>
<feature type="compositionally biased region" description="Low complexity" evidence="8">
    <location>
        <begin position="256"/>
        <end position="265"/>
    </location>
</feature>
<evidence type="ECO:0000256" key="4">
    <source>
        <dbReference type="ARBA" id="ARBA00022801"/>
    </source>
</evidence>
<dbReference type="GO" id="GO:0000086">
    <property type="term" value="P:G2/M transition of mitotic cell cycle"/>
    <property type="evidence" value="ECO:0007669"/>
    <property type="project" value="TreeGrafter"/>
</dbReference>
<dbReference type="Pfam" id="PF06617">
    <property type="entry name" value="M-inducer_phosp"/>
    <property type="match status" value="1"/>
</dbReference>
<accession>A0AAN9Z3W2</accession>
<evidence type="ECO:0000256" key="7">
    <source>
        <dbReference type="ARBA" id="ARBA00051722"/>
    </source>
</evidence>
<dbReference type="Gene3D" id="3.40.250.10">
    <property type="entry name" value="Rhodanese-like domain"/>
    <property type="match status" value="1"/>
</dbReference>
<dbReference type="EC" id="3.1.3.48" evidence="2"/>
<organism evidence="10 11">
    <name type="scientific">Gryllus longicercus</name>
    <dbReference type="NCBI Taxonomy" id="2509291"/>
    <lineage>
        <taxon>Eukaryota</taxon>
        <taxon>Metazoa</taxon>
        <taxon>Ecdysozoa</taxon>
        <taxon>Arthropoda</taxon>
        <taxon>Hexapoda</taxon>
        <taxon>Insecta</taxon>
        <taxon>Pterygota</taxon>
        <taxon>Neoptera</taxon>
        <taxon>Polyneoptera</taxon>
        <taxon>Orthoptera</taxon>
        <taxon>Ensifera</taxon>
        <taxon>Gryllidea</taxon>
        <taxon>Grylloidea</taxon>
        <taxon>Gryllidae</taxon>
        <taxon>Gryllinae</taxon>
        <taxon>Gryllus</taxon>
    </lineage>
</organism>
<evidence type="ECO:0000256" key="6">
    <source>
        <dbReference type="ARBA" id="ARBA00023306"/>
    </source>
</evidence>
<reference evidence="10 11" key="1">
    <citation type="submission" date="2024-03" db="EMBL/GenBank/DDBJ databases">
        <title>The genome assembly and annotation of the cricket Gryllus longicercus Weissman &amp; Gray.</title>
        <authorList>
            <person name="Szrajer S."/>
            <person name="Gray D."/>
            <person name="Ylla G."/>
        </authorList>
    </citation>
    <scope>NUCLEOTIDE SEQUENCE [LARGE SCALE GENOMIC DNA]</scope>
    <source>
        <strain evidence="10">DAG 2021-001</strain>
        <tissue evidence="10">Whole body minus gut</tissue>
    </source>
</reference>
<keyword evidence="4" id="KW-0378">Hydrolase</keyword>
<evidence type="ECO:0000313" key="11">
    <source>
        <dbReference type="Proteomes" id="UP001378592"/>
    </source>
</evidence>
<dbReference type="InterPro" id="IPR001763">
    <property type="entry name" value="Rhodanese-like_dom"/>
</dbReference>
<feature type="domain" description="Rhodanese" evidence="9">
    <location>
        <begin position="470"/>
        <end position="580"/>
    </location>
</feature>
<evidence type="ECO:0000256" key="1">
    <source>
        <dbReference type="ARBA" id="ARBA00011065"/>
    </source>
</evidence>
<evidence type="ECO:0000256" key="8">
    <source>
        <dbReference type="SAM" id="MobiDB-lite"/>
    </source>
</evidence>
<dbReference type="GO" id="GO:0009794">
    <property type="term" value="P:regulation of mitotic cell cycle, embryonic"/>
    <property type="evidence" value="ECO:0007669"/>
    <property type="project" value="UniProtKB-ARBA"/>
</dbReference>
<name>A0AAN9Z3W2_9ORTH</name>
<gene>
    <name evidence="10" type="ORF">R5R35_008361</name>
</gene>
<dbReference type="GO" id="GO:0010256">
    <property type="term" value="P:endomembrane system organization"/>
    <property type="evidence" value="ECO:0007669"/>
    <property type="project" value="UniProtKB-ARBA"/>
</dbReference>
<evidence type="ECO:0000256" key="5">
    <source>
        <dbReference type="ARBA" id="ARBA00022912"/>
    </source>
</evidence>
<feature type="compositionally biased region" description="Polar residues" evidence="8">
    <location>
        <begin position="241"/>
        <end position="255"/>
    </location>
</feature>
<keyword evidence="3" id="KW-0132">Cell division</keyword>
<sequence length="622" mass="69190">MSQFKEIERSRLRLNFMDSSPYLHNSSPAFSPMTNLALNLSDTNLSTTPRRKLSMCNLEDTPPAHRIKSLQSDLSDITMDSPFTERLLKNVIKLPSSPASQAPARSRLLPRRVIMSPLLGGAQQPHAGANGNSTSDKENRGSGSPAAPMAPEDLPGGAPFASPAKAASPALASPARFLSPLRMRQPLEDHDPNSQDSGYGPVFADKEDKSAFRFVEPVGTAPRRQLSLLDQSPGKDMLTGSPRSRSGYASPQYFHSLSSGSTSGTESVDDGFVEFFDGEKPVEESQFPSGMGSLLSYPLKEQNTAKKETAALESRPRPPFRRSLSLNETSTRVSRYSFGASPKEKDETFTTSESVRVFKRPEPPCENSSVIQCLKRPKINPLPIISEDNSARSGQTCVSETVTTVRLQRSFSVSEATIKRALQRSSQDPDLIGDFSKPFVLPLMQGRHQDLKTISSDTLAKLLKGDYNETVDSYTIVDCRYPYEYNAGHIKGAKNFYTQDQISKEFVEINKSRPVSTCKRNILIFHCEFSSERGPKLSRFLRNSDRVLNKESYPALHYPEVYLLHGGYKEFFERHSELCEPCAYLPMLDPKHDADLRFFRSKTKSGDSKSRSGFRNLKRLGL</sequence>
<dbReference type="FunFam" id="3.40.250.10:FF:000036">
    <property type="entry name" value="M-phase inducer phosphatase"/>
    <property type="match status" value="1"/>
</dbReference>
<dbReference type="PRINTS" id="PR00716">
    <property type="entry name" value="MPIPHPHTASE"/>
</dbReference>
<dbReference type="SUPFAM" id="SSF52821">
    <property type="entry name" value="Rhodanese/Cell cycle control phosphatase"/>
    <property type="match status" value="1"/>
</dbReference>
<comment type="similarity">
    <text evidence="1">Belongs to the MPI phosphatase family.</text>
</comment>